<dbReference type="InterPro" id="IPR000182">
    <property type="entry name" value="GNAT_dom"/>
</dbReference>
<sequence length="127" mass="13791">MLTGFFADWPRAPTPAQHLAVLRGSHRAVLAVDEETGAAVGFVNLLSDGVLTAFVPWLEVLPGYRGRGIGTELMRRVLAGTEGLYSIDLMCDEPLLPYYARFGMVPLGGATLRHREALAPREEGKPT</sequence>
<dbReference type="CDD" id="cd04301">
    <property type="entry name" value="NAT_SF"/>
    <property type="match status" value="1"/>
</dbReference>
<evidence type="ECO:0000313" key="2">
    <source>
        <dbReference type="EMBL" id="RKN37223.1"/>
    </source>
</evidence>
<feature type="domain" description="N-acetyltransferase" evidence="1">
    <location>
        <begin position="1"/>
        <end position="127"/>
    </location>
</feature>
<dbReference type="PROSITE" id="PS51186">
    <property type="entry name" value="GNAT"/>
    <property type="match status" value="1"/>
</dbReference>
<keyword evidence="3" id="KW-1185">Reference proteome</keyword>
<dbReference type="Gene3D" id="3.40.630.30">
    <property type="match status" value="1"/>
</dbReference>
<dbReference type="InterPro" id="IPR016181">
    <property type="entry name" value="Acyl_CoA_acyltransferase"/>
</dbReference>
<evidence type="ECO:0000313" key="3">
    <source>
        <dbReference type="Proteomes" id="UP000272474"/>
    </source>
</evidence>
<gene>
    <name evidence="2" type="ORF">D7294_28735</name>
</gene>
<dbReference type="SUPFAM" id="SSF55729">
    <property type="entry name" value="Acyl-CoA N-acyltransferases (Nat)"/>
    <property type="match status" value="1"/>
</dbReference>
<proteinExistence type="predicted"/>
<name>A0A3A9YLK7_9ACTN</name>
<reference evidence="2 3" key="1">
    <citation type="journal article" date="2014" name="Int. J. Syst. Evol. Microbiol.">
        <title>Streptomyces hoynatensis sp. nov., isolated from deep marine sediment.</title>
        <authorList>
            <person name="Veyisoglu A."/>
            <person name="Sahin N."/>
        </authorList>
    </citation>
    <scope>NUCLEOTIDE SEQUENCE [LARGE SCALE GENOMIC DNA]</scope>
    <source>
        <strain evidence="2 3">KCTC 29097</strain>
    </source>
</reference>
<comment type="caution">
    <text evidence="2">The sequence shown here is derived from an EMBL/GenBank/DDBJ whole genome shotgun (WGS) entry which is preliminary data.</text>
</comment>
<protein>
    <submittedName>
        <fullName evidence="2">GNAT family N-acetyltransferase</fullName>
    </submittedName>
</protein>
<evidence type="ECO:0000259" key="1">
    <source>
        <dbReference type="PROSITE" id="PS51186"/>
    </source>
</evidence>
<keyword evidence="2" id="KW-0808">Transferase</keyword>
<dbReference type="Pfam" id="PF00583">
    <property type="entry name" value="Acetyltransf_1"/>
    <property type="match status" value="1"/>
</dbReference>
<organism evidence="2 3">
    <name type="scientific">Streptomyces hoynatensis</name>
    <dbReference type="NCBI Taxonomy" id="1141874"/>
    <lineage>
        <taxon>Bacteria</taxon>
        <taxon>Bacillati</taxon>
        <taxon>Actinomycetota</taxon>
        <taxon>Actinomycetes</taxon>
        <taxon>Kitasatosporales</taxon>
        <taxon>Streptomycetaceae</taxon>
        <taxon>Streptomyces</taxon>
    </lineage>
</organism>
<dbReference type="AlphaFoldDB" id="A0A3A9YLK7"/>
<dbReference type="Proteomes" id="UP000272474">
    <property type="component" value="Unassembled WGS sequence"/>
</dbReference>
<dbReference type="GO" id="GO:0016747">
    <property type="term" value="F:acyltransferase activity, transferring groups other than amino-acyl groups"/>
    <property type="evidence" value="ECO:0007669"/>
    <property type="project" value="InterPro"/>
</dbReference>
<dbReference type="OrthoDB" id="3190820at2"/>
<accession>A0A3A9YLK7</accession>
<dbReference type="EMBL" id="RBAL01000027">
    <property type="protein sequence ID" value="RKN37223.1"/>
    <property type="molecule type" value="Genomic_DNA"/>
</dbReference>